<keyword evidence="1" id="KW-0812">Transmembrane</keyword>
<comment type="caution">
    <text evidence="3">The sequence shown here is derived from an EMBL/GenBank/DDBJ whole genome shotgun (WGS) entry which is preliminary data.</text>
</comment>
<dbReference type="Gene3D" id="2.20.28.160">
    <property type="match status" value="1"/>
</dbReference>
<dbReference type="Pfam" id="PF03703">
    <property type="entry name" value="bPH_2"/>
    <property type="match status" value="1"/>
</dbReference>
<dbReference type="EMBL" id="RYZH01000017">
    <property type="protein sequence ID" value="RUL87808.1"/>
    <property type="molecule type" value="Genomic_DNA"/>
</dbReference>
<feature type="transmembrane region" description="Helical" evidence="1">
    <location>
        <begin position="87"/>
        <end position="108"/>
    </location>
</feature>
<sequence length="219" mass="23605">MSQQSTLVYKCPHCGAKAEVGDDMIGEVVNCPRCERPFRVEAPPSFPISDDEAGSVLRKGGAPLVGGPIDQEHVLLVLHPAIFRRRIFQTAAAVLLVVGGLAAAVWGAGVASPWLGFGGLAAAVVGGLDLAYWWFKSLFVTLTVTNRRTILRRGLVSKSTSEVNHEDVRNIQVEQSVIQRLLNIGDLYVSSAGQDTLEIRARAIVDPEGVASIIREHQD</sequence>
<reference evidence="3 4" key="1">
    <citation type="submission" date="2018-12" db="EMBL/GenBank/DDBJ databases">
        <authorList>
            <person name="Toschakov S.V."/>
        </authorList>
    </citation>
    <scope>NUCLEOTIDE SEQUENCE [LARGE SCALE GENOMIC DNA]</scope>
    <source>
        <strain evidence="3 4">GM2012</strain>
    </source>
</reference>
<name>A0A432ML46_9BACT</name>
<dbReference type="Proteomes" id="UP000280296">
    <property type="component" value="Unassembled WGS sequence"/>
</dbReference>
<evidence type="ECO:0000256" key="1">
    <source>
        <dbReference type="SAM" id="Phobius"/>
    </source>
</evidence>
<proteinExistence type="predicted"/>
<protein>
    <recommendedName>
        <fullName evidence="2">YdbS-like PH domain-containing protein</fullName>
    </recommendedName>
</protein>
<evidence type="ECO:0000313" key="3">
    <source>
        <dbReference type="EMBL" id="RUL87808.1"/>
    </source>
</evidence>
<gene>
    <name evidence="3" type="ORF">TsocGM_10640</name>
</gene>
<dbReference type="OrthoDB" id="288063at2"/>
<dbReference type="AlphaFoldDB" id="A0A432ML46"/>
<keyword evidence="1" id="KW-0472">Membrane</keyword>
<reference evidence="3 4" key="2">
    <citation type="submission" date="2019-01" db="EMBL/GenBank/DDBJ databases">
        <title>Tautonia sociabilis, a novel thermotolerant planctomycete of Isosphaeraceae family, isolated from a 4000 m deep subterranean habitat.</title>
        <authorList>
            <person name="Kovaleva O.L."/>
            <person name="Elcheninov A.G."/>
            <person name="Van Heerden E."/>
            <person name="Toshchakov S.V."/>
            <person name="Novikov A."/>
            <person name="Bonch-Osmolovskaya E.A."/>
            <person name="Kublanov I.V."/>
        </authorList>
    </citation>
    <scope>NUCLEOTIDE SEQUENCE [LARGE SCALE GENOMIC DNA]</scope>
    <source>
        <strain evidence="3 4">GM2012</strain>
    </source>
</reference>
<feature type="transmembrane region" description="Helical" evidence="1">
    <location>
        <begin position="114"/>
        <end position="135"/>
    </location>
</feature>
<evidence type="ECO:0000259" key="2">
    <source>
        <dbReference type="Pfam" id="PF03703"/>
    </source>
</evidence>
<feature type="domain" description="YdbS-like PH" evidence="2">
    <location>
        <begin position="141"/>
        <end position="212"/>
    </location>
</feature>
<keyword evidence="4" id="KW-1185">Reference proteome</keyword>
<dbReference type="InterPro" id="IPR005182">
    <property type="entry name" value="YdbS-like_PH"/>
</dbReference>
<evidence type="ECO:0000313" key="4">
    <source>
        <dbReference type="Proteomes" id="UP000280296"/>
    </source>
</evidence>
<organism evidence="3 4">
    <name type="scientific">Tautonia sociabilis</name>
    <dbReference type="NCBI Taxonomy" id="2080755"/>
    <lineage>
        <taxon>Bacteria</taxon>
        <taxon>Pseudomonadati</taxon>
        <taxon>Planctomycetota</taxon>
        <taxon>Planctomycetia</taxon>
        <taxon>Isosphaerales</taxon>
        <taxon>Isosphaeraceae</taxon>
        <taxon>Tautonia</taxon>
    </lineage>
</organism>
<dbReference type="PANTHER" id="PTHR37938">
    <property type="entry name" value="BLL0215 PROTEIN"/>
    <property type="match status" value="1"/>
</dbReference>
<accession>A0A432ML46</accession>
<dbReference type="RefSeq" id="WP_126725332.1">
    <property type="nucleotide sequence ID" value="NZ_RYZH01000017.1"/>
</dbReference>
<dbReference type="PANTHER" id="PTHR37938:SF1">
    <property type="entry name" value="BLL0215 PROTEIN"/>
    <property type="match status" value="1"/>
</dbReference>
<keyword evidence="1" id="KW-1133">Transmembrane helix</keyword>